<dbReference type="InterPro" id="IPR053158">
    <property type="entry name" value="CapK_Type1_Caps_Biosynth"/>
</dbReference>
<dbReference type="PANTHER" id="PTHR36932:SF1">
    <property type="entry name" value="CAPSULAR POLYSACCHARIDE BIOSYNTHESIS PROTEIN"/>
    <property type="match status" value="1"/>
</dbReference>
<organism evidence="1 2">
    <name type="scientific">Actinomycetospora termitidis</name>
    <dbReference type="NCBI Taxonomy" id="3053470"/>
    <lineage>
        <taxon>Bacteria</taxon>
        <taxon>Bacillati</taxon>
        <taxon>Actinomycetota</taxon>
        <taxon>Actinomycetes</taxon>
        <taxon>Pseudonocardiales</taxon>
        <taxon>Pseudonocardiaceae</taxon>
        <taxon>Actinomycetospora</taxon>
    </lineage>
</organism>
<dbReference type="InterPro" id="IPR042099">
    <property type="entry name" value="ANL_N_sf"/>
</dbReference>
<evidence type="ECO:0000313" key="1">
    <source>
        <dbReference type="EMBL" id="MDL5159004.1"/>
    </source>
</evidence>
<protein>
    <recommendedName>
        <fullName evidence="3">Phenylacetate--CoA ligase family protein</fullName>
    </recommendedName>
</protein>
<dbReference type="PANTHER" id="PTHR36932">
    <property type="entry name" value="CAPSULAR POLYSACCHARIDE BIOSYNTHESIS PROTEIN"/>
    <property type="match status" value="1"/>
</dbReference>
<gene>
    <name evidence="1" type="ORF">QRT03_23760</name>
</gene>
<dbReference type="RefSeq" id="WP_286055570.1">
    <property type="nucleotide sequence ID" value="NZ_JASVWF010000006.1"/>
</dbReference>
<dbReference type="Proteomes" id="UP001231924">
    <property type="component" value="Unassembled WGS sequence"/>
</dbReference>
<comment type="caution">
    <text evidence="1">The sequence shown here is derived from an EMBL/GenBank/DDBJ whole genome shotgun (WGS) entry which is preliminary data.</text>
</comment>
<dbReference type="EMBL" id="JASVWF010000006">
    <property type="protein sequence ID" value="MDL5159004.1"/>
    <property type="molecule type" value="Genomic_DNA"/>
</dbReference>
<dbReference type="SUPFAM" id="SSF56801">
    <property type="entry name" value="Acetyl-CoA synthetase-like"/>
    <property type="match status" value="1"/>
</dbReference>
<proteinExistence type="predicted"/>
<evidence type="ECO:0008006" key="3">
    <source>
        <dbReference type="Google" id="ProtNLM"/>
    </source>
</evidence>
<name>A0ABT7MEC6_9PSEU</name>
<dbReference type="Gene3D" id="3.40.50.12780">
    <property type="entry name" value="N-terminal domain of ligase-like"/>
    <property type="match status" value="1"/>
</dbReference>
<evidence type="ECO:0000313" key="2">
    <source>
        <dbReference type="Proteomes" id="UP001231924"/>
    </source>
</evidence>
<accession>A0ABT7MEC6</accession>
<keyword evidence="2" id="KW-1185">Reference proteome</keyword>
<sequence length="439" mass="47800">MIGGPVRELLTDVQYRVRGAHPLRPGMRSALRRAERADPRELRRMQERRLRLLVRWAAARTPYYRRWFADAGLDPRDVRTLDDLAALPTIGRDNVAADPTAFLAYPRRLAWPARSSGTSGTVVTVYRSPGSAVYERCALERQWSWFGVPPRAPRVVLRGSTVAGPHGITRIRPATGELLVSSFHLTAEHLPEILAAVRAHAPVAVEGWPSSLTLFATLLRDAGEPLRVRAVITSSEVIGAAAARTLEEVFGGPVVDHYGQTERVALAGNCPCGGLHAFGDYGIVETLPVPDAPQRREIVGTPLHNWAFPLLRYRTGDEVVGEPDPAPCPCGRSFPLLGAVDGRVEDAFTAADGRPIPLPHTLVKNLTGLREVQVAQHAPGRFEVRVVPGHGYDREAVAAAVRATVHRVVGPGQTVEVRETERIPRSASGKLRPAIVLGE</sequence>
<reference evidence="1 2" key="1">
    <citation type="submission" date="2023-06" db="EMBL/GenBank/DDBJ databases">
        <title>Actinomycetospora Odt1-22.</title>
        <authorList>
            <person name="Supong K."/>
        </authorList>
    </citation>
    <scope>NUCLEOTIDE SEQUENCE [LARGE SCALE GENOMIC DNA]</scope>
    <source>
        <strain evidence="1 2">Odt1-22</strain>
    </source>
</reference>